<keyword evidence="2" id="KW-1185">Reference proteome</keyword>
<dbReference type="EMBL" id="VYYT01000554">
    <property type="protein sequence ID" value="KAK2732051.1"/>
    <property type="molecule type" value="Genomic_DNA"/>
</dbReference>
<dbReference type="AlphaFoldDB" id="A0AAD9Y2N4"/>
<reference evidence="1" key="1">
    <citation type="submission" date="2023-02" db="EMBL/GenBank/DDBJ databases">
        <title>Colletotrichum kahawae CIFC_Que2 genome sequencing and assembly.</title>
        <authorList>
            <person name="Baroncelli R."/>
        </authorList>
    </citation>
    <scope>NUCLEOTIDE SEQUENCE</scope>
    <source>
        <strain evidence="1">CIFC_Que2</strain>
    </source>
</reference>
<proteinExistence type="predicted"/>
<evidence type="ECO:0000313" key="2">
    <source>
        <dbReference type="Proteomes" id="UP001281614"/>
    </source>
</evidence>
<dbReference type="Proteomes" id="UP001281614">
    <property type="component" value="Unassembled WGS sequence"/>
</dbReference>
<organism evidence="1 2">
    <name type="scientific">Colletotrichum kahawae</name>
    <name type="common">Coffee berry disease fungus</name>
    <dbReference type="NCBI Taxonomy" id="34407"/>
    <lineage>
        <taxon>Eukaryota</taxon>
        <taxon>Fungi</taxon>
        <taxon>Dikarya</taxon>
        <taxon>Ascomycota</taxon>
        <taxon>Pezizomycotina</taxon>
        <taxon>Sordariomycetes</taxon>
        <taxon>Hypocreomycetidae</taxon>
        <taxon>Glomerellales</taxon>
        <taxon>Glomerellaceae</taxon>
        <taxon>Colletotrichum</taxon>
        <taxon>Colletotrichum gloeosporioides species complex</taxon>
    </lineage>
</organism>
<evidence type="ECO:0000313" key="1">
    <source>
        <dbReference type="EMBL" id="KAK2732051.1"/>
    </source>
</evidence>
<gene>
    <name evidence="1" type="ORF">CKAH01_01997</name>
</gene>
<protein>
    <submittedName>
        <fullName evidence="1">Uncharacterized protein</fullName>
    </submittedName>
</protein>
<accession>A0AAD9Y2N4</accession>
<sequence>MSSFTSVPFIPSFSQPPRVPATASSAPWVESSSTYARSATFQLATAASTEPSCL</sequence>
<name>A0AAD9Y2N4_COLKA</name>
<comment type="caution">
    <text evidence="1">The sequence shown here is derived from an EMBL/GenBank/DDBJ whole genome shotgun (WGS) entry which is preliminary data.</text>
</comment>